<gene>
    <name evidence="2" type="ORF">DL764_009953</name>
</gene>
<evidence type="ECO:0000313" key="3">
    <source>
        <dbReference type="Proteomes" id="UP000293360"/>
    </source>
</evidence>
<reference evidence="2 3" key="1">
    <citation type="submission" date="2018-06" db="EMBL/GenBank/DDBJ databases">
        <title>Complete Genomes of Monosporascus.</title>
        <authorList>
            <person name="Robinson A.J."/>
            <person name="Natvig D.O."/>
        </authorList>
    </citation>
    <scope>NUCLEOTIDE SEQUENCE [LARGE SCALE GENOMIC DNA]</scope>
    <source>
        <strain evidence="2 3">CBS 110550</strain>
    </source>
</reference>
<protein>
    <recommendedName>
        <fullName evidence="4">Extracellular membrane protein CFEM domain-containing protein</fullName>
    </recommendedName>
</protein>
<evidence type="ECO:0008006" key="4">
    <source>
        <dbReference type="Google" id="ProtNLM"/>
    </source>
</evidence>
<evidence type="ECO:0000256" key="1">
    <source>
        <dbReference type="SAM" id="SignalP"/>
    </source>
</evidence>
<organism evidence="2 3">
    <name type="scientific">Monosporascus ibericus</name>
    <dbReference type="NCBI Taxonomy" id="155417"/>
    <lineage>
        <taxon>Eukaryota</taxon>
        <taxon>Fungi</taxon>
        <taxon>Dikarya</taxon>
        <taxon>Ascomycota</taxon>
        <taxon>Pezizomycotina</taxon>
        <taxon>Sordariomycetes</taxon>
        <taxon>Xylariomycetidae</taxon>
        <taxon>Xylariales</taxon>
        <taxon>Xylariales incertae sedis</taxon>
        <taxon>Monosporascus</taxon>
    </lineage>
</organism>
<dbReference type="AlphaFoldDB" id="A0A4Q4SWN9"/>
<proteinExistence type="predicted"/>
<accession>A0A4Q4SWN9</accession>
<dbReference type="STRING" id="155417.A0A4Q4SWN9"/>
<feature type="chain" id="PRO_5020669892" description="Extracellular membrane protein CFEM domain-containing protein" evidence="1">
    <location>
        <begin position="24"/>
        <end position="148"/>
    </location>
</feature>
<dbReference type="EMBL" id="QJNU01001079">
    <property type="protein sequence ID" value="RYO79956.1"/>
    <property type="molecule type" value="Genomic_DNA"/>
</dbReference>
<comment type="caution">
    <text evidence="2">The sequence shown here is derived from an EMBL/GenBank/DDBJ whole genome shotgun (WGS) entry which is preliminary data.</text>
</comment>
<feature type="signal peptide" evidence="1">
    <location>
        <begin position="1"/>
        <end position="23"/>
    </location>
</feature>
<sequence>MILNCFLLAGHLSLVGLVHHAQAAVPSIPHETPGGAFPSKGISPLPTNLPFNPAELFKRQEDSFTTLTDIYAPDRTCGYVSGSAGAHLVCDMGATCLFLLVDGAPGGRACCEGEDTCSASIECYDRTAATNLASCDESCQTNRFYLKW</sequence>
<keyword evidence="3" id="KW-1185">Reference proteome</keyword>
<evidence type="ECO:0000313" key="2">
    <source>
        <dbReference type="EMBL" id="RYO79956.1"/>
    </source>
</evidence>
<name>A0A4Q4SWN9_9PEZI</name>
<keyword evidence="1" id="KW-0732">Signal</keyword>
<dbReference type="Proteomes" id="UP000293360">
    <property type="component" value="Unassembled WGS sequence"/>
</dbReference>
<dbReference type="OrthoDB" id="5347452at2759"/>